<keyword evidence="2" id="KW-0689">Ribosomal protein</keyword>
<keyword evidence="2" id="KW-0687">Ribonucleoprotein</keyword>
<keyword evidence="1" id="KW-0812">Transmembrane</keyword>
<keyword evidence="1" id="KW-0472">Membrane</keyword>
<gene>
    <name evidence="2" type="primary">rps2</name>
</gene>
<geneLocation type="mitochondrion" evidence="2"/>
<proteinExistence type="predicted"/>
<feature type="transmembrane region" description="Helical" evidence="1">
    <location>
        <begin position="256"/>
        <end position="281"/>
    </location>
</feature>
<dbReference type="GO" id="GO:0005840">
    <property type="term" value="C:ribosome"/>
    <property type="evidence" value="ECO:0007669"/>
    <property type="project" value="UniProtKB-KW"/>
</dbReference>
<feature type="transmembrane region" description="Helical" evidence="1">
    <location>
        <begin position="20"/>
        <end position="46"/>
    </location>
</feature>
<accession>A0A3S6K1Z6</accession>
<organism evidence="2">
    <name type="scientific">Paraurostyla sp</name>
    <dbReference type="NCBI Taxonomy" id="6014"/>
    <lineage>
        <taxon>Eukaryota</taxon>
        <taxon>Sar</taxon>
        <taxon>Alveolata</taxon>
        <taxon>Ciliophora</taxon>
        <taxon>Intramacronucleata</taxon>
        <taxon>Spirotrichea</taxon>
        <taxon>Stichotrichia</taxon>
        <taxon>Stichotrichida</taxon>
        <taxon>Amphisiellidae</taxon>
        <taxon>Paraurostyla</taxon>
    </lineage>
</organism>
<evidence type="ECO:0000256" key="1">
    <source>
        <dbReference type="SAM" id="Phobius"/>
    </source>
</evidence>
<dbReference type="AlphaFoldDB" id="A0A3S6K1Z6"/>
<dbReference type="EMBL" id="KX524143">
    <property type="protein sequence ID" value="ASY95721.1"/>
    <property type="molecule type" value="Genomic_DNA"/>
</dbReference>
<reference evidence="2" key="1">
    <citation type="submission" date="2016-07" db="EMBL/GenBank/DDBJ databases">
        <title>Mitochondrial genome evolution in stichotrich ciliates.</title>
        <authorList>
            <person name="Chen X."/>
            <person name="Landweber L."/>
        </authorList>
    </citation>
    <scope>NUCLEOTIDE SEQUENCE</scope>
</reference>
<evidence type="ECO:0000313" key="2">
    <source>
        <dbReference type="EMBL" id="ASY95721.1"/>
    </source>
</evidence>
<name>A0A3S6K1Z6_9STIC</name>
<keyword evidence="1" id="KW-1133">Transmembrane helix</keyword>
<sequence length="323" mass="39813">MNSSWLLKKSSNNFYHLLQNLIFFFLLQKFNFFFFNNFANNFFFFLKKNFNFFKNNFFNNNFFNNIFDKNFNNKWHLEYNNIFNDKNSHSFSLQKNYTNYNNFFLKNKIKHFSLIYLLMFFNVKSTTSDAKPAHYINMFYLFYKKGNIYVINVPRFISRLNDSISLCSSIFFYDCSLLIFSNALCKNLTLSLNWNFNNWDIKIWKYYFPFFVYKFKKNSPFVDFFFSNLRDLNFETFVLTDVLNHYKNLLYFSKHYYFTIGLTPSTVNPFIVSYPILIFHTSYQIQLFFLKLLNYLNNQNLLYKFLFFKKIWINFFLKNKIKF</sequence>
<protein>
    <submittedName>
        <fullName evidence="2">Ribosomal protein S2</fullName>
    </submittedName>
</protein>
<keyword evidence="2" id="KW-0496">Mitochondrion</keyword>